<name>A0A179VAS2_9MYCO</name>
<dbReference type="Gene3D" id="3.40.50.1820">
    <property type="entry name" value="alpha/beta hydrolase"/>
    <property type="match status" value="1"/>
</dbReference>
<dbReference type="EMBL" id="LQYE01000011">
    <property type="protein sequence ID" value="OAT69009.1"/>
    <property type="molecule type" value="Genomic_DNA"/>
</dbReference>
<dbReference type="InterPro" id="IPR050266">
    <property type="entry name" value="AB_hydrolase_sf"/>
</dbReference>
<dbReference type="GO" id="GO:0003824">
    <property type="term" value="F:catalytic activity"/>
    <property type="evidence" value="ECO:0007669"/>
    <property type="project" value="UniProtKB-ARBA"/>
</dbReference>
<feature type="domain" description="AB hydrolase-1" evidence="1">
    <location>
        <begin position="30"/>
        <end position="241"/>
    </location>
</feature>
<proteinExistence type="predicted"/>
<dbReference type="RefSeq" id="WP_081272135.1">
    <property type="nucleotide sequence ID" value="NZ_LQYE01000011.1"/>
</dbReference>
<dbReference type="PANTHER" id="PTHR43798">
    <property type="entry name" value="MONOACYLGLYCEROL LIPASE"/>
    <property type="match status" value="1"/>
</dbReference>
<comment type="caution">
    <text evidence="2">The sequence shown here is derived from an EMBL/GenBank/DDBJ whole genome shotgun (WGS) entry which is preliminary data.</text>
</comment>
<evidence type="ECO:0000259" key="1">
    <source>
        <dbReference type="Pfam" id="PF12697"/>
    </source>
</evidence>
<dbReference type="Pfam" id="PF12697">
    <property type="entry name" value="Abhydrolase_6"/>
    <property type="match status" value="1"/>
</dbReference>
<accession>A0A179VAS2</accession>
<gene>
    <name evidence="2" type="ORF">AWB85_23570</name>
</gene>
<evidence type="ECO:0000313" key="2">
    <source>
        <dbReference type="EMBL" id="OAT69009.1"/>
    </source>
</evidence>
<dbReference type="InterPro" id="IPR000073">
    <property type="entry name" value="AB_hydrolase_1"/>
</dbReference>
<dbReference type="InterPro" id="IPR029058">
    <property type="entry name" value="AB_hydrolase_fold"/>
</dbReference>
<reference evidence="2 3" key="1">
    <citation type="submission" date="2016-01" db="EMBL/GenBank/DDBJ databases">
        <title>Mycobacterium immunogenum strain CD11_6 genome sequencing and assembly.</title>
        <authorList>
            <person name="Kaur G."/>
            <person name="Nair G.R."/>
            <person name="Mayilraj S."/>
        </authorList>
    </citation>
    <scope>NUCLEOTIDE SEQUENCE [LARGE SCALE GENOMIC DNA]</scope>
    <source>
        <strain evidence="2 3">CD11-6</strain>
    </source>
</reference>
<dbReference type="Proteomes" id="UP000186919">
    <property type="component" value="Unassembled WGS sequence"/>
</dbReference>
<sequence length="251" mass="25815">MISTVTLAGTPGAPMLVVGPSLGTSVTALWGECARTLGRHFHVIGWDLPGHGGNTEGVTACSIPDLAHAVLAALEGPFVYAGDSVGGAVGLQLALLAPVRLRSVAALCTGAKIGERNAWLERAATVRATGTQAVIDSSRQRWFAPGFIDDQPQIAGPLLDSLAATDATSYAAVCEALADFDLREQLPTISTPILAIGGAHDIATPPDKQREIADGVQNGRVSILPGIAHLAPAEAPDTVASLLKQHFLGID</sequence>
<organism evidence="2 3">
    <name type="scientific">Mycobacteroides immunogenum</name>
    <dbReference type="NCBI Taxonomy" id="83262"/>
    <lineage>
        <taxon>Bacteria</taxon>
        <taxon>Bacillati</taxon>
        <taxon>Actinomycetota</taxon>
        <taxon>Actinomycetes</taxon>
        <taxon>Mycobacteriales</taxon>
        <taxon>Mycobacteriaceae</taxon>
        <taxon>Mycobacteroides</taxon>
    </lineage>
</organism>
<protein>
    <recommendedName>
        <fullName evidence="1">AB hydrolase-1 domain-containing protein</fullName>
    </recommendedName>
</protein>
<dbReference type="SUPFAM" id="SSF53474">
    <property type="entry name" value="alpha/beta-Hydrolases"/>
    <property type="match status" value="1"/>
</dbReference>
<evidence type="ECO:0000313" key="3">
    <source>
        <dbReference type="Proteomes" id="UP000186919"/>
    </source>
</evidence>
<dbReference type="AlphaFoldDB" id="A0A179VAS2"/>